<protein>
    <submittedName>
        <fullName evidence="1">Uncharacterized protein</fullName>
    </submittedName>
</protein>
<name>A0A0E9VT68_ANGAN</name>
<reference evidence="1" key="2">
    <citation type="journal article" date="2015" name="Fish Shellfish Immunol.">
        <title>Early steps in the European eel (Anguilla anguilla)-Vibrio vulnificus interaction in the gills: Role of the RtxA13 toxin.</title>
        <authorList>
            <person name="Callol A."/>
            <person name="Pajuelo D."/>
            <person name="Ebbesson L."/>
            <person name="Teles M."/>
            <person name="MacKenzie S."/>
            <person name="Amaro C."/>
        </authorList>
    </citation>
    <scope>NUCLEOTIDE SEQUENCE</scope>
</reference>
<dbReference type="EMBL" id="GBXM01027298">
    <property type="protein sequence ID" value="JAH81279.1"/>
    <property type="molecule type" value="Transcribed_RNA"/>
</dbReference>
<dbReference type="AlphaFoldDB" id="A0A0E9VT68"/>
<sequence length="25" mass="2768">MAAVTVIDLVDFLNLCSHLIRTVHS</sequence>
<proteinExistence type="predicted"/>
<organism evidence="1">
    <name type="scientific">Anguilla anguilla</name>
    <name type="common">European freshwater eel</name>
    <name type="synonym">Muraena anguilla</name>
    <dbReference type="NCBI Taxonomy" id="7936"/>
    <lineage>
        <taxon>Eukaryota</taxon>
        <taxon>Metazoa</taxon>
        <taxon>Chordata</taxon>
        <taxon>Craniata</taxon>
        <taxon>Vertebrata</taxon>
        <taxon>Euteleostomi</taxon>
        <taxon>Actinopterygii</taxon>
        <taxon>Neopterygii</taxon>
        <taxon>Teleostei</taxon>
        <taxon>Anguilliformes</taxon>
        <taxon>Anguillidae</taxon>
        <taxon>Anguilla</taxon>
    </lineage>
</organism>
<reference evidence="1" key="1">
    <citation type="submission" date="2014-11" db="EMBL/GenBank/DDBJ databases">
        <authorList>
            <person name="Amaro Gonzalez C."/>
        </authorList>
    </citation>
    <scope>NUCLEOTIDE SEQUENCE</scope>
</reference>
<evidence type="ECO:0000313" key="1">
    <source>
        <dbReference type="EMBL" id="JAH81279.1"/>
    </source>
</evidence>
<accession>A0A0E9VT68</accession>